<reference evidence="2 3" key="1">
    <citation type="submission" date="2024-02" db="EMBL/GenBank/DDBJ databases">
        <authorList>
            <person name="Vignale AGUSTIN F."/>
            <person name="Sosa J E."/>
            <person name="Modenutti C."/>
        </authorList>
    </citation>
    <scope>NUCLEOTIDE SEQUENCE [LARGE SCALE GENOMIC DNA]</scope>
</reference>
<dbReference type="Gene3D" id="2.60.40.150">
    <property type="entry name" value="C2 domain"/>
    <property type="match status" value="1"/>
</dbReference>
<dbReference type="AlphaFoldDB" id="A0ABC8SR72"/>
<evidence type="ECO:0000259" key="1">
    <source>
        <dbReference type="SMART" id="SM00239"/>
    </source>
</evidence>
<dbReference type="PANTHER" id="PTHR32246">
    <property type="entry name" value="INGRESSION PROTEIN FIC1"/>
    <property type="match status" value="1"/>
</dbReference>
<name>A0ABC8SR72_9AQUA</name>
<dbReference type="EMBL" id="CAUOFW020003158">
    <property type="protein sequence ID" value="CAK9158325.1"/>
    <property type="molecule type" value="Genomic_DNA"/>
</dbReference>
<organism evidence="2 3">
    <name type="scientific">Ilex paraguariensis</name>
    <name type="common">yerba mate</name>
    <dbReference type="NCBI Taxonomy" id="185542"/>
    <lineage>
        <taxon>Eukaryota</taxon>
        <taxon>Viridiplantae</taxon>
        <taxon>Streptophyta</taxon>
        <taxon>Embryophyta</taxon>
        <taxon>Tracheophyta</taxon>
        <taxon>Spermatophyta</taxon>
        <taxon>Magnoliopsida</taxon>
        <taxon>eudicotyledons</taxon>
        <taxon>Gunneridae</taxon>
        <taxon>Pentapetalae</taxon>
        <taxon>asterids</taxon>
        <taxon>campanulids</taxon>
        <taxon>Aquifoliales</taxon>
        <taxon>Aquifoliaceae</taxon>
        <taxon>Ilex</taxon>
    </lineage>
</organism>
<proteinExistence type="predicted"/>
<dbReference type="SUPFAM" id="SSF49562">
    <property type="entry name" value="C2 domain (Calcium/lipid-binding domain, CaLB)"/>
    <property type="match status" value="1"/>
</dbReference>
<feature type="domain" description="C2" evidence="1">
    <location>
        <begin position="5"/>
        <end position="101"/>
    </location>
</feature>
<protein>
    <recommendedName>
        <fullName evidence="1">C2 domain-containing protein</fullName>
    </recommendedName>
</protein>
<sequence>MECRKFDLKLISATNLRDVREKFRMKVYAVVTIAGKAKTERRTPVDKEGETNPTWNFTLQYMIGIEVVITLYCKRTLGDRYIGEVRTSIKQLYEQHPNVNGGGANILTRQVQSSSGISQGELKFSFGFGETVII</sequence>
<dbReference type="Proteomes" id="UP001642360">
    <property type="component" value="Unassembled WGS sequence"/>
</dbReference>
<dbReference type="InterPro" id="IPR000008">
    <property type="entry name" value="C2_dom"/>
</dbReference>
<keyword evidence="3" id="KW-1185">Reference proteome</keyword>
<comment type="caution">
    <text evidence="2">The sequence shown here is derived from an EMBL/GenBank/DDBJ whole genome shotgun (WGS) entry which is preliminary data.</text>
</comment>
<accession>A0ABC8SR72</accession>
<dbReference type="InterPro" id="IPR044750">
    <property type="entry name" value="C2_SRC2/BAP"/>
</dbReference>
<evidence type="ECO:0000313" key="2">
    <source>
        <dbReference type="EMBL" id="CAK9158325.1"/>
    </source>
</evidence>
<dbReference type="PANTHER" id="PTHR32246:SF22">
    <property type="entry name" value="C2 DOMAIN-CONTAINING PROTEIN"/>
    <property type="match status" value="1"/>
</dbReference>
<gene>
    <name evidence="2" type="ORF">ILEXP_LOCUS26951</name>
</gene>
<dbReference type="InterPro" id="IPR035892">
    <property type="entry name" value="C2_domain_sf"/>
</dbReference>
<dbReference type="CDD" id="cd04051">
    <property type="entry name" value="C2_SRC2_like"/>
    <property type="match status" value="1"/>
</dbReference>
<evidence type="ECO:0000313" key="3">
    <source>
        <dbReference type="Proteomes" id="UP001642360"/>
    </source>
</evidence>
<dbReference type="SMART" id="SM00239">
    <property type="entry name" value="C2"/>
    <property type="match status" value="1"/>
</dbReference>
<dbReference type="Pfam" id="PF00168">
    <property type="entry name" value="C2"/>
    <property type="match status" value="1"/>
</dbReference>